<evidence type="ECO:0000256" key="1">
    <source>
        <dbReference type="SAM" id="MobiDB-lite"/>
    </source>
</evidence>
<dbReference type="InterPro" id="IPR051043">
    <property type="entry name" value="Sulfatase_Mod_Factor_Kinase"/>
</dbReference>
<dbReference type="EMBL" id="QLMC01000003">
    <property type="protein sequence ID" value="RAJ97974.1"/>
    <property type="molecule type" value="Genomic_DNA"/>
</dbReference>
<protein>
    <submittedName>
        <fullName evidence="4">Formylglycine-generating enzyme required for sulfatase activity</fullName>
    </submittedName>
</protein>
<name>A0A327X115_LARAB</name>
<dbReference type="PANTHER" id="PTHR23150">
    <property type="entry name" value="SULFATASE MODIFYING FACTOR 1, 2"/>
    <property type="match status" value="1"/>
</dbReference>
<keyword evidence="2" id="KW-0732">Signal</keyword>
<evidence type="ECO:0000313" key="4">
    <source>
        <dbReference type="EMBL" id="RAJ97974.1"/>
    </source>
</evidence>
<accession>A0A327X115</accession>
<dbReference type="Proteomes" id="UP000248790">
    <property type="component" value="Unassembled WGS sequence"/>
</dbReference>
<feature type="compositionally biased region" description="Polar residues" evidence="1">
    <location>
        <begin position="312"/>
        <end position="321"/>
    </location>
</feature>
<feature type="domain" description="Sulfatase-modifying factor enzyme-like" evidence="3">
    <location>
        <begin position="82"/>
        <end position="374"/>
    </location>
</feature>
<dbReference type="Pfam" id="PF03781">
    <property type="entry name" value="FGE-sulfatase"/>
    <property type="match status" value="1"/>
</dbReference>
<dbReference type="AlphaFoldDB" id="A0A327X115"/>
<comment type="caution">
    <text evidence="4">The sequence shown here is derived from an EMBL/GenBank/DDBJ whole genome shotgun (WGS) entry which is preliminary data.</text>
</comment>
<dbReference type="InterPro" id="IPR005532">
    <property type="entry name" value="SUMF_dom"/>
</dbReference>
<evidence type="ECO:0000256" key="2">
    <source>
        <dbReference type="SAM" id="SignalP"/>
    </source>
</evidence>
<evidence type="ECO:0000313" key="5">
    <source>
        <dbReference type="Proteomes" id="UP000248790"/>
    </source>
</evidence>
<dbReference type="InterPro" id="IPR042095">
    <property type="entry name" value="SUMF_sf"/>
</dbReference>
<sequence>MKRSGLWKAGSKTVCKCLMRMLFCSVFLAGFTACNSEKKSTAEQTAETDSGAHCVAKGMPSRSAAIRQAASVTATAGEGGMDDMVWIPGGTFQMGSDEFPDARPLHTVTVNGFWMDKHEVTNAEFARFVAATNYVTVAERPLNPKDYPGVPADKLVPGSAVFTPPMQKVSLDNPLQWWEYVSGASWRHPEGPNSSIKGRENLPVVHVSYEDAAAYAKWAGKRLPTEAEWEFAAQGGKGNRTYYWGEELKPGGKWIANIYQGDFPSKNTKEDGYAAAAPVQSFPANPYGLYDMDGNVWEWCQDLYRPDYYRNSPKSNPTGPQDSYDPDEPGAVKYVQRGGSFLCSDDYCIRYKAGSRGKGEVSSGSNNLGFRCVRVK</sequence>
<dbReference type="SUPFAM" id="SSF56436">
    <property type="entry name" value="C-type lectin-like"/>
    <property type="match status" value="1"/>
</dbReference>
<feature type="signal peptide" evidence="2">
    <location>
        <begin position="1"/>
        <end position="29"/>
    </location>
</feature>
<keyword evidence="5" id="KW-1185">Reference proteome</keyword>
<dbReference type="InterPro" id="IPR016187">
    <property type="entry name" value="CTDL_fold"/>
</dbReference>
<reference evidence="4 5" key="1">
    <citation type="submission" date="2018-06" db="EMBL/GenBank/DDBJ databases">
        <title>Genomic Encyclopedia of Archaeal and Bacterial Type Strains, Phase II (KMG-II): from individual species to whole genera.</title>
        <authorList>
            <person name="Goeker M."/>
        </authorList>
    </citation>
    <scope>NUCLEOTIDE SEQUENCE [LARGE SCALE GENOMIC DNA]</scope>
    <source>
        <strain evidence="4 5">DSM 21851</strain>
    </source>
</reference>
<evidence type="ECO:0000259" key="3">
    <source>
        <dbReference type="Pfam" id="PF03781"/>
    </source>
</evidence>
<feature type="chain" id="PRO_5016238037" evidence="2">
    <location>
        <begin position="30"/>
        <end position="376"/>
    </location>
</feature>
<proteinExistence type="predicted"/>
<dbReference type="PANTHER" id="PTHR23150:SF19">
    <property type="entry name" value="FORMYLGLYCINE-GENERATING ENZYME"/>
    <property type="match status" value="1"/>
</dbReference>
<organism evidence="4 5">
    <name type="scientific">Larkinella arboricola</name>
    <dbReference type="NCBI Taxonomy" id="643671"/>
    <lineage>
        <taxon>Bacteria</taxon>
        <taxon>Pseudomonadati</taxon>
        <taxon>Bacteroidota</taxon>
        <taxon>Cytophagia</taxon>
        <taxon>Cytophagales</taxon>
        <taxon>Spirosomataceae</taxon>
        <taxon>Larkinella</taxon>
    </lineage>
</organism>
<dbReference type="PROSITE" id="PS51257">
    <property type="entry name" value="PROKAR_LIPOPROTEIN"/>
    <property type="match status" value="1"/>
</dbReference>
<feature type="region of interest" description="Disordered" evidence="1">
    <location>
        <begin position="310"/>
        <end position="330"/>
    </location>
</feature>
<dbReference type="Gene3D" id="3.90.1580.10">
    <property type="entry name" value="paralog of FGE (formylglycine-generating enzyme)"/>
    <property type="match status" value="1"/>
</dbReference>
<gene>
    <name evidence="4" type="ORF">LX87_02881</name>
</gene>
<dbReference type="GO" id="GO:0120147">
    <property type="term" value="F:formylglycine-generating oxidase activity"/>
    <property type="evidence" value="ECO:0007669"/>
    <property type="project" value="TreeGrafter"/>
</dbReference>